<sequence length="106" mass="12137">MRYNSIGKNIRRFRTEKKLRQEDLAERSGLSTNYIGMVERGEKIPSLESFISIVNALGVSADMVLTDVLDTGYEIKHSMLDEKLKGIAKQDREKIYAVIDTMIRNI</sequence>
<protein>
    <submittedName>
        <fullName evidence="3">Helix-turn-helix domain-containing protein</fullName>
    </submittedName>
</protein>
<proteinExistence type="predicted"/>
<gene>
    <name evidence="3" type="ORF">NE579_07490</name>
</gene>
<reference evidence="3" key="1">
    <citation type="submission" date="2022-06" db="EMBL/GenBank/DDBJ databases">
        <title>Isolation of gut microbiota from human fecal samples.</title>
        <authorList>
            <person name="Pamer E.G."/>
            <person name="Barat B."/>
            <person name="Waligurski E."/>
            <person name="Medina S."/>
            <person name="Paddock L."/>
            <person name="Mostad J."/>
        </authorList>
    </citation>
    <scope>NUCLEOTIDE SEQUENCE</scope>
    <source>
        <strain evidence="3">DFI.9.91</strain>
    </source>
</reference>
<dbReference type="AlphaFoldDB" id="A0AAW5JQV5"/>
<name>A0AAW5JQV5_9FIRM</name>
<keyword evidence="1" id="KW-0238">DNA-binding</keyword>
<evidence type="ECO:0000259" key="2">
    <source>
        <dbReference type="PROSITE" id="PS50943"/>
    </source>
</evidence>
<dbReference type="GO" id="GO:0005829">
    <property type="term" value="C:cytosol"/>
    <property type="evidence" value="ECO:0007669"/>
    <property type="project" value="TreeGrafter"/>
</dbReference>
<dbReference type="GO" id="GO:0003700">
    <property type="term" value="F:DNA-binding transcription factor activity"/>
    <property type="evidence" value="ECO:0007669"/>
    <property type="project" value="TreeGrafter"/>
</dbReference>
<organism evidence="3 4">
    <name type="scientific">Intestinimonas massiliensis</name>
    <name type="common">ex Afouda et al. 2020</name>
    <dbReference type="NCBI Taxonomy" id="1673721"/>
    <lineage>
        <taxon>Bacteria</taxon>
        <taxon>Bacillati</taxon>
        <taxon>Bacillota</taxon>
        <taxon>Clostridia</taxon>
        <taxon>Eubacteriales</taxon>
        <taxon>Intestinimonas</taxon>
    </lineage>
</organism>
<dbReference type="PROSITE" id="PS50943">
    <property type="entry name" value="HTH_CROC1"/>
    <property type="match status" value="1"/>
</dbReference>
<evidence type="ECO:0000256" key="1">
    <source>
        <dbReference type="ARBA" id="ARBA00023125"/>
    </source>
</evidence>
<dbReference type="InterPro" id="IPR010982">
    <property type="entry name" value="Lambda_DNA-bd_dom_sf"/>
</dbReference>
<dbReference type="PANTHER" id="PTHR46797">
    <property type="entry name" value="HTH-TYPE TRANSCRIPTIONAL REGULATOR"/>
    <property type="match status" value="1"/>
</dbReference>
<dbReference type="InterPro" id="IPR050807">
    <property type="entry name" value="TransReg_Diox_bact_type"/>
</dbReference>
<dbReference type="Proteomes" id="UP001204562">
    <property type="component" value="Unassembled WGS sequence"/>
</dbReference>
<dbReference type="Pfam" id="PF01381">
    <property type="entry name" value="HTH_3"/>
    <property type="match status" value="1"/>
</dbReference>
<dbReference type="PANTHER" id="PTHR46797:SF1">
    <property type="entry name" value="METHYLPHOSPHONATE SYNTHASE"/>
    <property type="match status" value="1"/>
</dbReference>
<dbReference type="RefSeq" id="WP_256303794.1">
    <property type="nucleotide sequence ID" value="NZ_JANFYS010000013.1"/>
</dbReference>
<accession>A0AAW5JQV5</accession>
<dbReference type="CDD" id="cd00093">
    <property type="entry name" value="HTH_XRE"/>
    <property type="match status" value="1"/>
</dbReference>
<dbReference type="Gene3D" id="1.10.260.40">
    <property type="entry name" value="lambda repressor-like DNA-binding domains"/>
    <property type="match status" value="1"/>
</dbReference>
<dbReference type="SMART" id="SM00530">
    <property type="entry name" value="HTH_XRE"/>
    <property type="match status" value="1"/>
</dbReference>
<evidence type="ECO:0000313" key="4">
    <source>
        <dbReference type="Proteomes" id="UP001204562"/>
    </source>
</evidence>
<evidence type="ECO:0000313" key="3">
    <source>
        <dbReference type="EMBL" id="MCQ4770304.1"/>
    </source>
</evidence>
<dbReference type="EMBL" id="JANFYS010000013">
    <property type="protein sequence ID" value="MCQ4770304.1"/>
    <property type="molecule type" value="Genomic_DNA"/>
</dbReference>
<comment type="caution">
    <text evidence="3">The sequence shown here is derived from an EMBL/GenBank/DDBJ whole genome shotgun (WGS) entry which is preliminary data.</text>
</comment>
<dbReference type="InterPro" id="IPR001387">
    <property type="entry name" value="Cro/C1-type_HTH"/>
</dbReference>
<dbReference type="GO" id="GO:0003677">
    <property type="term" value="F:DNA binding"/>
    <property type="evidence" value="ECO:0007669"/>
    <property type="project" value="UniProtKB-KW"/>
</dbReference>
<dbReference type="SUPFAM" id="SSF47413">
    <property type="entry name" value="lambda repressor-like DNA-binding domains"/>
    <property type="match status" value="1"/>
</dbReference>
<feature type="domain" description="HTH cro/C1-type" evidence="2">
    <location>
        <begin position="10"/>
        <end position="64"/>
    </location>
</feature>